<feature type="signal peptide" evidence="17">
    <location>
        <begin position="1"/>
        <end position="21"/>
    </location>
</feature>
<proteinExistence type="inferred from homology"/>
<evidence type="ECO:0000256" key="1">
    <source>
        <dbReference type="ARBA" id="ARBA00004141"/>
    </source>
</evidence>
<dbReference type="PANTHER" id="PTHR33048:SF143">
    <property type="entry name" value="EXTRACELLULAR MEMBRANE PROTEIN CFEM DOMAIN-CONTAINING PROTEIN-RELATED"/>
    <property type="match status" value="1"/>
</dbReference>
<keyword evidence="6" id="KW-0325">Glycoprotein</keyword>
<feature type="transmembrane region" description="Helical" evidence="16">
    <location>
        <begin position="256"/>
        <end position="276"/>
    </location>
</feature>
<dbReference type="Pfam" id="PF20684">
    <property type="entry name" value="Fung_rhodopsin"/>
    <property type="match status" value="1"/>
</dbReference>
<sequence length="389" mass="43394">MKVNLIPILFGLVMMVGLVSGQSQILPKCGLDCITKAVLNLTCAPTNIPCICTNAALQSQAHQCVLGSCTIREQLVTLRITNTQCGVRPARDRSWVPPMIFFIIFAGIIFILRLVSRIVCHSKLWWDDFFNLLGAVGCVAHTTVGFVGANLGFGTDIWAVPPENITKILILAYIEFILYNWCEITLRTSVLLFYLRIFATGTAPRLTFWAVLIISDTLSVGFFLFNIFQCTPIKHFWQHWDGEHEGYCVGANKVSISGGVIDLFWTLVILVVPLPHILRLQLPLYKKFAVTVMFAWGIWCVLFFITLAPHLTCYSDGIGLQLWSGIELDVAVICACLPSVYPLFLRMIRRRRPQDPLPMPDSSVATIGGSGGKRSGNFKRRDHGRVTAD</sequence>
<dbReference type="PROSITE" id="PS52012">
    <property type="entry name" value="CFEM"/>
    <property type="match status" value="1"/>
</dbReference>
<dbReference type="Pfam" id="PF05730">
    <property type="entry name" value="CFEM"/>
    <property type="match status" value="1"/>
</dbReference>
<feature type="disulfide bond" evidence="14">
    <location>
        <begin position="52"/>
        <end position="85"/>
    </location>
</feature>
<evidence type="ECO:0000256" key="4">
    <source>
        <dbReference type="ARBA" id="ARBA00010031"/>
    </source>
</evidence>
<evidence type="ECO:0000256" key="5">
    <source>
        <dbReference type="ARBA" id="ARBA00022525"/>
    </source>
</evidence>
<evidence type="ECO:0000256" key="8">
    <source>
        <dbReference type="ARBA" id="ARBA00022729"/>
    </source>
</evidence>
<keyword evidence="9 16" id="KW-1133">Transmembrane helix</keyword>
<evidence type="ECO:0000256" key="16">
    <source>
        <dbReference type="SAM" id="Phobius"/>
    </source>
</evidence>
<dbReference type="InterPro" id="IPR049326">
    <property type="entry name" value="Rhodopsin_dom_fungi"/>
</dbReference>
<evidence type="ECO:0000256" key="11">
    <source>
        <dbReference type="ARBA" id="ARBA00023157"/>
    </source>
</evidence>
<evidence type="ECO:0000256" key="13">
    <source>
        <dbReference type="ARBA" id="ARBA00038359"/>
    </source>
</evidence>
<keyword evidence="7 16" id="KW-0812">Transmembrane</keyword>
<name>A0A6A5XQZ1_9PLEO</name>
<evidence type="ECO:0000313" key="19">
    <source>
        <dbReference type="EMBL" id="KAF2015120.1"/>
    </source>
</evidence>
<comment type="caution">
    <text evidence="14">Lacks conserved residue(s) required for the propagation of feature annotation.</text>
</comment>
<keyword evidence="8 17" id="KW-0732">Signal</keyword>
<evidence type="ECO:0000256" key="12">
    <source>
        <dbReference type="ARBA" id="ARBA00023288"/>
    </source>
</evidence>
<dbReference type="PANTHER" id="PTHR33048">
    <property type="entry name" value="PTH11-LIKE INTEGRAL MEMBRANE PROTEIN (AFU_ORTHOLOGUE AFUA_5G11245)"/>
    <property type="match status" value="1"/>
</dbReference>
<evidence type="ECO:0000256" key="17">
    <source>
        <dbReference type="SAM" id="SignalP"/>
    </source>
</evidence>
<dbReference type="OrthoDB" id="2496787at2759"/>
<feature type="chain" id="PRO_5025466870" description="CFEM domain-containing protein" evidence="17">
    <location>
        <begin position="22"/>
        <end position="389"/>
    </location>
</feature>
<evidence type="ECO:0000256" key="14">
    <source>
        <dbReference type="PROSITE-ProRule" id="PRU01356"/>
    </source>
</evidence>
<keyword evidence="5" id="KW-0964">Secreted</keyword>
<feature type="disulfide bond" evidence="14">
    <location>
        <begin position="33"/>
        <end position="64"/>
    </location>
</feature>
<feature type="transmembrane region" description="Helical" evidence="16">
    <location>
        <begin position="288"/>
        <end position="308"/>
    </location>
</feature>
<evidence type="ECO:0000256" key="15">
    <source>
        <dbReference type="SAM" id="MobiDB-lite"/>
    </source>
</evidence>
<dbReference type="Proteomes" id="UP000799778">
    <property type="component" value="Unassembled WGS sequence"/>
</dbReference>
<comment type="similarity">
    <text evidence="4">Belongs to the RBT5 family.</text>
</comment>
<dbReference type="SMART" id="SM00747">
    <property type="entry name" value="CFEM"/>
    <property type="match status" value="1"/>
</dbReference>
<evidence type="ECO:0000256" key="10">
    <source>
        <dbReference type="ARBA" id="ARBA00023136"/>
    </source>
</evidence>
<accession>A0A6A5XQZ1</accession>
<dbReference type="InterPro" id="IPR008427">
    <property type="entry name" value="Extracellular_membr_CFEM_dom"/>
</dbReference>
<evidence type="ECO:0000256" key="2">
    <source>
        <dbReference type="ARBA" id="ARBA00004589"/>
    </source>
</evidence>
<keyword evidence="6" id="KW-0336">GPI-anchor</keyword>
<reference evidence="19" key="1">
    <citation type="journal article" date="2020" name="Stud. Mycol.">
        <title>101 Dothideomycetes genomes: a test case for predicting lifestyles and emergence of pathogens.</title>
        <authorList>
            <person name="Haridas S."/>
            <person name="Albert R."/>
            <person name="Binder M."/>
            <person name="Bloem J."/>
            <person name="Labutti K."/>
            <person name="Salamov A."/>
            <person name="Andreopoulos B."/>
            <person name="Baker S."/>
            <person name="Barry K."/>
            <person name="Bills G."/>
            <person name="Bluhm B."/>
            <person name="Cannon C."/>
            <person name="Castanera R."/>
            <person name="Culley D."/>
            <person name="Daum C."/>
            <person name="Ezra D."/>
            <person name="Gonzalez J."/>
            <person name="Henrissat B."/>
            <person name="Kuo A."/>
            <person name="Liang C."/>
            <person name="Lipzen A."/>
            <person name="Lutzoni F."/>
            <person name="Magnuson J."/>
            <person name="Mondo S."/>
            <person name="Nolan M."/>
            <person name="Ohm R."/>
            <person name="Pangilinan J."/>
            <person name="Park H.-J."/>
            <person name="Ramirez L."/>
            <person name="Alfaro M."/>
            <person name="Sun H."/>
            <person name="Tritt A."/>
            <person name="Yoshinaga Y."/>
            <person name="Zwiers L.-H."/>
            <person name="Turgeon B."/>
            <person name="Goodwin S."/>
            <person name="Spatafora J."/>
            <person name="Crous P."/>
            <person name="Grigoriev I."/>
        </authorList>
    </citation>
    <scope>NUCLEOTIDE SEQUENCE</scope>
    <source>
        <strain evidence="19">CBS 175.79</strain>
    </source>
</reference>
<dbReference type="RefSeq" id="XP_033383459.1">
    <property type="nucleotide sequence ID" value="XM_033530015.1"/>
</dbReference>
<keyword evidence="10 16" id="KW-0472">Membrane</keyword>
<feature type="disulfide bond" evidence="14">
    <location>
        <begin position="29"/>
        <end position="69"/>
    </location>
</feature>
<evidence type="ECO:0000313" key="20">
    <source>
        <dbReference type="Proteomes" id="UP000799778"/>
    </source>
</evidence>
<evidence type="ECO:0000256" key="7">
    <source>
        <dbReference type="ARBA" id="ARBA00022692"/>
    </source>
</evidence>
<evidence type="ECO:0000259" key="18">
    <source>
        <dbReference type="PROSITE" id="PS52012"/>
    </source>
</evidence>
<feature type="domain" description="CFEM" evidence="18">
    <location>
        <begin position="1"/>
        <end position="112"/>
    </location>
</feature>
<feature type="transmembrane region" description="Helical" evidence="16">
    <location>
        <begin position="168"/>
        <end position="194"/>
    </location>
</feature>
<keyword evidence="11 14" id="KW-1015">Disulfide bond</keyword>
<feature type="transmembrane region" description="Helical" evidence="16">
    <location>
        <begin position="206"/>
        <end position="228"/>
    </location>
</feature>
<keyword evidence="20" id="KW-1185">Reference proteome</keyword>
<evidence type="ECO:0000256" key="3">
    <source>
        <dbReference type="ARBA" id="ARBA00004613"/>
    </source>
</evidence>
<protein>
    <recommendedName>
        <fullName evidence="18">CFEM domain-containing protein</fullName>
    </recommendedName>
</protein>
<organism evidence="19 20">
    <name type="scientific">Aaosphaeria arxii CBS 175.79</name>
    <dbReference type="NCBI Taxonomy" id="1450172"/>
    <lineage>
        <taxon>Eukaryota</taxon>
        <taxon>Fungi</taxon>
        <taxon>Dikarya</taxon>
        <taxon>Ascomycota</taxon>
        <taxon>Pezizomycotina</taxon>
        <taxon>Dothideomycetes</taxon>
        <taxon>Pleosporomycetidae</taxon>
        <taxon>Pleosporales</taxon>
        <taxon>Pleosporales incertae sedis</taxon>
        <taxon>Aaosphaeria</taxon>
    </lineage>
</organism>
<dbReference type="InterPro" id="IPR052337">
    <property type="entry name" value="SAT4-like"/>
</dbReference>
<feature type="transmembrane region" description="Helical" evidence="16">
    <location>
        <begin position="320"/>
        <end position="344"/>
    </location>
</feature>
<dbReference type="EMBL" id="ML978070">
    <property type="protein sequence ID" value="KAF2015120.1"/>
    <property type="molecule type" value="Genomic_DNA"/>
</dbReference>
<evidence type="ECO:0000256" key="6">
    <source>
        <dbReference type="ARBA" id="ARBA00022622"/>
    </source>
</evidence>
<dbReference type="GO" id="GO:0005576">
    <property type="term" value="C:extracellular region"/>
    <property type="evidence" value="ECO:0007669"/>
    <property type="project" value="UniProtKB-SubCell"/>
</dbReference>
<dbReference type="AlphaFoldDB" id="A0A6A5XQZ1"/>
<dbReference type="GO" id="GO:0098552">
    <property type="term" value="C:side of membrane"/>
    <property type="evidence" value="ECO:0007669"/>
    <property type="project" value="UniProtKB-KW"/>
</dbReference>
<dbReference type="GeneID" id="54287412"/>
<comment type="similarity">
    <text evidence="13">Belongs to the SAT4 family.</text>
</comment>
<feature type="transmembrane region" description="Helical" evidence="16">
    <location>
        <begin position="128"/>
        <end position="148"/>
    </location>
</feature>
<gene>
    <name evidence="19" type="ORF">BU24DRAFT_434167</name>
</gene>
<evidence type="ECO:0000256" key="9">
    <source>
        <dbReference type="ARBA" id="ARBA00022989"/>
    </source>
</evidence>
<feature type="region of interest" description="Disordered" evidence="15">
    <location>
        <begin position="356"/>
        <end position="389"/>
    </location>
</feature>
<feature type="disulfide bond" evidence="14">
    <location>
        <begin position="43"/>
        <end position="50"/>
    </location>
</feature>
<feature type="transmembrane region" description="Helical" evidence="16">
    <location>
        <begin position="95"/>
        <end position="116"/>
    </location>
</feature>
<comment type="subcellular location">
    <subcellularLocation>
        <location evidence="2">Membrane</location>
        <topology evidence="2">Lipid-anchor</topology>
        <topology evidence="2">GPI-anchor</topology>
    </subcellularLocation>
    <subcellularLocation>
        <location evidence="1">Membrane</location>
        <topology evidence="1">Multi-pass membrane protein</topology>
    </subcellularLocation>
    <subcellularLocation>
        <location evidence="3">Secreted</location>
    </subcellularLocation>
</comment>
<keyword evidence="12" id="KW-0449">Lipoprotein</keyword>